<gene>
    <name evidence="3" type="ORF">PRI8871_01638</name>
</gene>
<organism evidence="3 4">
    <name type="scientific">Pseudoprimorskyibacter insulae</name>
    <dbReference type="NCBI Taxonomy" id="1695997"/>
    <lineage>
        <taxon>Bacteria</taxon>
        <taxon>Pseudomonadati</taxon>
        <taxon>Pseudomonadota</taxon>
        <taxon>Alphaproteobacteria</taxon>
        <taxon>Rhodobacterales</taxon>
        <taxon>Paracoccaceae</taxon>
        <taxon>Pseudoprimorskyibacter</taxon>
    </lineage>
</organism>
<dbReference type="PANTHER" id="PTHR30441">
    <property type="entry name" value="DUF748 DOMAIN-CONTAINING PROTEIN"/>
    <property type="match status" value="1"/>
</dbReference>
<dbReference type="Proteomes" id="UP000244904">
    <property type="component" value="Unassembled WGS sequence"/>
</dbReference>
<sequence length="648" mass="67663">MKFLFKLFGVLIVTSILVVIGILMLPADRLGAVISSQLTRQLGRDVALGEVSLSILPAPGVEVRNLKIANADWSDKGPMLEADRALVQVDLMAALQKEILIRAIEIDAPHILLEAKADGRANWQFGEAEASQSAPSDSPAASGSIGAITLERLAVKDAQIRYEQPGEKPILLRAVDLRLDWPDPQGPAQIEGKLTPYTGPITFDANISDPLALAASDVSPVTLSLATSGGKASFQGRAGTAPELAGAFDLNLSDTSAFAAALGVEGLDLPQGAGRKITAKGNATLTKTGEAALRGVALTVDANALQVDADVKLAAKPHVTAKITAGTLDLSTLLGGDAGSGGAAAGGASQDGWSRAPIDASALGLIDGTLSLAASALKLPGMSLGATKTVLSIDQSRAVFTIEDMQAYQGKITGQFVANNRNGLSVGGDLTVAEVALRPLLTETLDVSRFSGMGNLRLKFLGVGQSVDAIMRSLSGDATILAGPGVISGIDLDQLFSGGTGSGGTTVFDTLNASLTMSGGVARNSDLAMSLPRIKAKGEGVIDLGNRRLDYLFTAMDPQARDGRGFAIPLRIKGPWSGPTIRADAGELINQNFQEEKKKIESEVRDKVNDKLQETLGIRVEEGQKPEDVLKQKLEEEATKKIFELLKR</sequence>
<keyword evidence="1" id="KW-0812">Transmembrane</keyword>
<feature type="transmembrane region" description="Helical" evidence="1">
    <location>
        <begin position="7"/>
        <end position="27"/>
    </location>
</feature>
<keyword evidence="4" id="KW-1185">Reference proteome</keyword>
<dbReference type="GO" id="GO:0005886">
    <property type="term" value="C:plasma membrane"/>
    <property type="evidence" value="ECO:0007669"/>
    <property type="project" value="TreeGrafter"/>
</dbReference>
<evidence type="ECO:0000313" key="3">
    <source>
        <dbReference type="EMBL" id="SPF79838.1"/>
    </source>
</evidence>
<feature type="domain" description="AsmA" evidence="2">
    <location>
        <begin position="346"/>
        <end position="526"/>
    </location>
</feature>
<dbReference type="PANTHER" id="PTHR30441:SF4">
    <property type="entry name" value="PROTEIN ASMA"/>
    <property type="match status" value="1"/>
</dbReference>
<proteinExistence type="predicted"/>
<dbReference type="InterPro" id="IPR052894">
    <property type="entry name" value="AsmA-related"/>
</dbReference>
<evidence type="ECO:0000313" key="4">
    <source>
        <dbReference type="Proteomes" id="UP000244904"/>
    </source>
</evidence>
<dbReference type="InterPro" id="IPR007844">
    <property type="entry name" value="AsmA"/>
</dbReference>
<dbReference type="GO" id="GO:0090313">
    <property type="term" value="P:regulation of protein targeting to membrane"/>
    <property type="evidence" value="ECO:0007669"/>
    <property type="project" value="TreeGrafter"/>
</dbReference>
<evidence type="ECO:0000256" key="1">
    <source>
        <dbReference type="SAM" id="Phobius"/>
    </source>
</evidence>
<keyword evidence="1" id="KW-0472">Membrane</keyword>
<dbReference type="AlphaFoldDB" id="A0A2R8AUV9"/>
<name>A0A2R8AUV9_9RHOB</name>
<dbReference type="Pfam" id="PF05170">
    <property type="entry name" value="AsmA"/>
    <property type="match status" value="2"/>
</dbReference>
<evidence type="ECO:0000259" key="2">
    <source>
        <dbReference type="Pfam" id="PF05170"/>
    </source>
</evidence>
<protein>
    <recommendedName>
        <fullName evidence="2">AsmA domain-containing protein</fullName>
    </recommendedName>
</protein>
<feature type="domain" description="AsmA" evidence="2">
    <location>
        <begin position="2"/>
        <end position="196"/>
    </location>
</feature>
<accession>A0A2R8AUV9</accession>
<keyword evidence="1" id="KW-1133">Transmembrane helix</keyword>
<dbReference type="EMBL" id="OMOJ01000002">
    <property type="protein sequence ID" value="SPF79838.1"/>
    <property type="molecule type" value="Genomic_DNA"/>
</dbReference>
<reference evidence="4" key="1">
    <citation type="submission" date="2018-03" db="EMBL/GenBank/DDBJ databases">
        <authorList>
            <person name="Rodrigo-Torres L."/>
            <person name="Arahal R. D."/>
            <person name="Lucena T."/>
        </authorList>
    </citation>
    <scope>NUCLEOTIDE SEQUENCE [LARGE SCALE GENOMIC DNA]</scope>
    <source>
        <strain evidence="4">CECT 8871</strain>
    </source>
</reference>